<gene>
    <name evidence="1" type="ORF">K432DRAFT_410246</name>
</gene>
<dbReference type="OrthoDB" id="3787216at2759"/>
<reference evidence="1 2" key="1">
    <citation type="journal article" date="2016" name="Nat. Commun.">
        <title>Ectomycorrhizal ecology is imprinted in the genome of the dominant symbiotic fungus Cenococcum geophilum.</title>
        <authorList>
            <consortium name="DOE Joint Genome Institute"/>
            <person name="Peter M."/>
            <person name="Kohler A."/>
            <person name="Ohm R.A."/>
            <person name="Kuo A."/>
            <person name="Krutzmann J."/>
            <person name="Morin E."/>
            <person name="Arend M."/>
            <person name="Barry K.W."/>
            <person name="Binder M."/>
            <person name="Choi C."/>
            <person name="Clum A."/>
            <person name="Copeland A."/>
            <person name="Grisel N."/>
            <person name="Haridas S."/>
            <person name="Kipfer T."/>
            <person name="LaButti K."/>
            <person name="Lindquist E."/>
            <person name="Lipzen A."/>
            <person name="Maire R."/>
            <person name="Meier B."/>
            <person name="Mihaltcheva S."/>
            <person name="Molinier V."/>
            <person name="Murat C."/>
            <person name="Poggeler S."/>
            <person name="Quandt C.A."/>
            <person name="Sperisen C."/>
            <person name="Tritt A."/>
            <person name="Tisserant E."/>
            <person name="Crous P.W."/>
            <person name="Henrissat B."/>
            <person name="Nehls U."/>
            <person name="Egli S."/>
            <person name="Spatafora J.W."/>
            <person name="Grigoriev I.V."/>
            <person name="Martin F.M."/>
        </authorList>
    </citation>
    <scope>NUCLEOTIDE SEQUENCE [LARGE SCALE GENOMIC DNA]</scope>
    <source>
        <strain evidence="1 2">CBS 459.81</strain>
    </source>
</reference>
<dbReference type="AlphaFoldDB" id="A0A8E2J986"/>
<keyword evidence="2" id="KW-1185">Reference proteome</keyword>
<proteinExistence type="predicted"/>
<protein>
    <submittedName>
        <fullName evidence="1">Uncharacterized protein</fullName>
    </submittedName>
</protein>
<name>A0A8E2J986_9PEZI</name>
<organism evidence="1 2">
    <name type="scientific">Lepidopterella palustris CBS 459.81</name>
    <dbReference type="NCBI Taxonomy" id="1314670"/>
    <lineage>
        <taxon>Eukaryota</taxon>
        <taxon>Fungi</taxon>
        <taxon>Dikarya</taxon>
        <taxon>Ascomycota</taxon>
        <taxon>Pezizomycotina</taxon>
        <taxon>Dothideomycetes</taxon>
        <taxon>Pleosporomycetidae</taxon>
        <taxon>Mytilinidiales</taxon>
        <taxon>Argynnaceae</taxon>
        <taxon>Lepidopterella</taxon>
    </lineage>
</organism>
<accession>A0A8E2J986</accession>
<evidence type="ECO:0000313" key="1">
    <source>
        <dbReference type="EMBL" id="OCK73982.1"/>
    </source>
</evidence>
<sequence>MPLIYGKGEENAFKRLKASIQMVKQDQECIQHLSPTDPRNGKKRIQETKGSLLEDSYRCILEHSDFKQWRRVAVYKIRVHSRHTMALSEIAFWDCHRQGGALQV</sequence>
<evidence type="ECO:0000313" key="2">
    <source>
        <dbReference type="Proteomes" id="UP000250266"/>
    </source>
</evidence>
<dbReference type="Proteomes" id="UP000250266">
    <property type="component" value="Unassembled WGS sequence"/>
</dbReference>
<dbReference type="EMBL" id="KV745597">
    <property type="protein sequence ID" value="OCK73982.1"/>
    <property type="molecule type" value="Genomic_DNA"/>
</dbReference>